<keyword evidence="3" id="KW-1133">Transmembrane helix</keyword>
<keyword evidence="1 2" id="KW-0408">Iron</keyword>
<dbReference type="FunCoup" id="A0A2K3DEP9">
    <property type="interactions" value="604"/>
</dbReference>
<evidence type="ECO:0000313" key="5">
    <source>
        <dbReference type="Proteomes" id="UP000006906"/>
    </source>
</evidence>
<evidence type="ECO:0000256" key="1">
    <source>
        <dbReference type="PIRSR" id="PIRSR602401-1"/>
    </source>
</evidence>
<dbReference type="InterPro" id="IPR002401">
    <property type="entry name" value="Cyt_P450_E_grp-I"/>
</dbReference>
<name>A0A2K3DEP9_CHLRE</name>
<dbReference type="EMBL" id="CM008970">
    <property type="protein sequence ID" value="PNW78997.1"/>
    <property type="molecule type" value="Genomic_DNA"/>
</dbReference>
<evidence type="ECO:0008006" key="6">
    <source>
        <dbReference type="Google" id="ProtNLM"/>
    </source>
</evidence>
<dbReference type="OMA" id="WFGTRPW"/>
<dbReference type="PRINTS" id="PR00463">
    <property type="entry name" value="EP450I"/>
</dbReference>
<dbReference type="OrthoDB" id="540635at2759"/>
<evidence type="ECO:0000256" key="2">
    <source>
        <dbReference type="RuleBase" id="RU000461"/>
    </source>
</evidence>
<organism evidence="4 5">
    <name type="scientific">Chlamydomonas reinhardtii</name>
    <name type="common">Chlamydomonas smithii</name>
    <dbReference type="NCBI Taxonomy" id="3055"/>
    <lineage>
        <taxon>Eukaryota</taxon>
        <taxon>Viridiplantae</taxon>
        <taxon>Chlorophyta</taxon>
        <taxon>core chlorophytes</taxon>
        <taxon>Chlorophyceae</taxon>
        <taxon>CS clade</taxon>
        <taxon>Chlamydomonadales</taxon>
        <taxon>Chlamydomonadaceae</taxon>
        <taxon>Chlamydomonas</taxon>
    </lineage>
</organism>
<dbReference type="GO" id="GO:0005506">
    <property type="term" value="F:iron ion binding"/>
    <property type="evidence" value="ECO:0007669"/>
    <property type="project" value="InterPro"/>
</dbReference>
<sequence>MPGLGALLAFIQTPLGAVWLICTLVITWLGWYPLRRYAFRKFPGPFGLPFLGNLPQIAAMDTTAFLTSSAVKYGPVCKVWFGTRPWVLINDPELIRRHSFRWPARPANFASYFHVMTGENRAIDRAGVVLAEGEAWRRTRRVFEASIIHPASLAAHVPAMLRCLGRFTARLDRHAGSAQPLDVAAALGDLMLAAMGQIAYGVDFGCEEGADSSASNSSGVAGELVAALRDLFETMRMENATAYLPLQLMFPALEPLWLWAAHHMPDAKQTKAMRARSKVAEVSRLLMEQWQANKAAAVAAAASGGAGGADGGDRAGGFKEVGGGISSSSFMAAMMEGRRGAVEDRLSDIEVIGQGFTFLAAGYETTSAATSLALFLLATHPEAAARLAAEVDAVLGGGRELTAELLAEKLPYTEAVIKETLRLHPGITFLVREATEDVDLGAGRVVPRGSTLCMATHAVMHDPDIWPEPEAFRPERFLPEGSAGGGGSSSLWPTAGGNNPHVWAPFGMGTRMCVGHKLAMMASKATLVSLCQRFSFALHPKQPLPLKLKTGLTYGPADGVWMTVTRRG</sequence>
<keyword evidence="2" id="KW-0560">Oxidoreductase</keyword>
<protein>
    <recommendedName>
        <fullName evidence="6">Cytochrome P450, CYP711 clan</fullName>
    </recommendedName>
</protein>
<dbReference type="PROSITE" id="PS00086">
    <property type="entry name" value="CYTOCHROME_P450"/>
    <property type="match status" value="1"/>
</dbReference>
<feature type="transmembrane region" description="Helical" evidence="3">
    <location>
        <begin position="6"/>
        <end position="31"/>
    </location>
</feature>
<keyword evidence="1 2" id="KW-0349">Heme</keyword>
<dbReference type="GO" id="GO:0020037">
    <property type="term" value="F:heme binding"/>
    <property type="evidence" value="ECO:0007669"/>
    <property type="project" value="InterPro"/>
</dbReference>
<dbReference type="Gene3D" id="1.10.630.10">
    <property type="entry name" value="Cytochrome P450"/>
    <property type="match status" value="1"/>
</dbReference>
<dbReference type="GO" id="GO:0016705">
    <property type="term" value="F:oxidoreductase activity, acting on paired donors, with incorporation or reduction of molecular oxygen"/>
    <property type="evidence" value="ECO:0007669"/>
    <property type="project" value="InterPro"/>
</dbReference>
<keyword evidence="5" id="KW-1185">Reference proteome</keyword>
<dbReference type="GeneID" id="66054710"/>
<dbReference type="PANTHER" id="PTHR24301">
    <property type="entry name" value="THROMBOXANE-A SYNTHASE"/>
    <property type="match status" value="1"/>
</dbReference>
<accession>A0A2K3DEP9</accession>
<dbReference type="InterPro" id="IPR017972">
    <property type="entry name" value="Cyt_P450_CS"/>
</dbReference>
<dbReference type="SUPFAM" id="SSF48264">
    <property type="entry name" value="Cytochrome P450"/>
    <property type="match status" value="1"/>
</dbReference>
<dbReference type="InParanoid" id="A0A2K3DEP9"/>
<dbReference type="Gramene" id="PNW78997">
    <property type="protein sequence ID" value="PNW78997"/>
    <property type="gene ID" value="CHLRE_09g397105v5"/>
</dbReference>
<dbReference type="InterPro" id="IPR036396">
    <property type="entry name" value="Cyt_P450_sf"/>
</dbReference>
<comment type="cofactor">
    <cofactor evidence="1">
        <name>heme</name>
        <dbReference type="ChEBI" id="CHEBI:30413"/>
    </cofactor>
</comment>
<evidence type="ECO:0000256" key="3">
    <source>
        <dbReference type="SAM" id="Phobius"/>
    </source>
</evidence>
<dbReference type="AlphaFoldDB" id="A0A2K3DEP9"/>
<keyword evidence="3" id="KW-0812">Transmembrane</keyword>
<dbReference type="InterPro" id="IPR001128">
    <property type="entry name" value="Cyt_P450"/>
</dbReference>
<dbReference type="Pfam" id="PF00067">
    <property type="entry name" value="p450"/>
    <property type="match status" value="1"/>
</dbReference>
<gene>
    <name evidence="4" type="ORF">CHLRE_09g397105v5</name>
</gene>
<dbReference type="STRING" id="3055.A0A2K3DEP9"/>
<keyword evidence="1 2" id="KW-0479">Metal-binding</keyword>
<dbReference type="KEGG" id="cre:CHLRE_09g397105v5"/>
<comment type="similarity">
    <text evidence="2">Belongs to the cytochrome P450 family.</text>
</comment>
<dbReference type="GO" id="GO:0004497">
    <property type="term" value="F:monooxygenase activity"/>
    <property type="evidence" value="ECO:0007669"/>
    <property type="project" value="UniProtKB-KW"/>
</dbReference>
<feature type="binding site" description="axial binding residue" evidence="1">
    <location>
        <position position="513"/>
    </location>
    <ligand>
        <name>heme</name>
        <dbReference type="ChEBI" id="CHEBI:30413"/>
    </ligand>
    <ligandPart>
        <name>Fe</name>
        <dbReference type="ChEBI" id="CHEBI:18248"/>
    </ligandPart>
</feature>
<reference evidence="4 5" key="1">
    <citation type="journal article" date="2007" name="Science">
        <title>The Chlamydomonas genome reveals the evolution of key animal and plant functions.</title>
        <authorList>
            <person name="Merchant S.S."/>
            <person name="Prochnik S.E."/>
            <person name="Vallon O."/>
            <person name="Harris E.H."/>
            <person name="Karpowicz S.J."/>
            <person name="Witman G.B."/>
            <person name="Terry A."/>
            <person name="Salamov A."/>
            <person name="Fritz-Laylin L.K."/>
            <person name="Marechal-Drouard L."/>
            <person name="Marshall W.F."/>
            <person name="Qu L.H."/>
            <person name="Nelson D.R."/>
            <person name="Sanderfoot A.A."/>
            <person name="Spalding M.H."/>
            <person name="Kapitonov V.V."/>
            <person name="Ren Q."/>
            <person name="Ferris P."/>
            <person name="Lindquist E."/>
            <person name="Shapiro H."/>
            <person name="Lucas S.M."/>
            <person name="Grimwood J."/>
            <person name="Schmutz J."/>
            <person name="Cardol P."/>
            <person name="Cerutti H."/>
            <person name="Chanfreau G."/>
            <person name="Chen C.L."/>
            <person name="Cognat V."/>
            <person name="Croft M.T."/>
            <person name="Dent R."/>
            <person name="Dutcher S."/>
            <person name="Fernandez E."/>
            <person name="Fukuzawa H."/>
            <person name="Gonzalez-Ballester D."/>
            <person name="Gonzalez-Halphen D."/>
            <person name="Hallmann A."/>
            <person name="Hanikenne M."/>
            <person name="Hippler M."/>
            <person name="Inwood W."/>
            <person name="Jabbari K."/>
            <person name="Kalanon M."/>
            <person name="Kuras R."/>
            <person name="Lefebvre P.A."/>
            <person name="Lemaire S.D."/>
            <person name="Lobanov A.V."/>
            <person name="Lohr M."/>
            <person name="Manuell A."/>
            <person name="Meier I."/>
            <person name="Mets L."/>
            <person name="Mittag M."/>
            <person name="Mittelmeier T."/>
            <person name="Moroney J.V."/>
            <person name="Moseley J."/>
            <person name="Napoli C."/>
            <person name="Nedelcu A.M."/>
            <person name="Niyogi K."/>
            <person name="Novoselov S.V."/>
            <person name="Paulsen I.T."/>
            <person name="Pazour G."/>
            <person name="Purton S."/>
            <person name="Ral J.P."/>
            <person name="Riano-Pachon D.M."/>
            <person name="Riekhof W."/>
            <person name="Rymarquis L."/>
            <person name="Schroda M."/>
            <person name="Stern D."/>
            <person name="Umen J."/>
            <person name="Willows R."/>
            <person name="Wilson N."/>
            <person name="Zimmer S.L."/>
            <person name="Allmer J."/>
            <person name="Balk J."/>
            <person name="Bisova K."/>
            <person name="Chen C.J."/>
            <person name="Elias M."/>
            <person name="Gendler K."/>
            <person name="Hauser C."/>
            <person name="Lamb M.R."/>
            <person name="Ledford H."/>
            <person name="Long J.C."/>
            <person name="Minagawa J."/>
            <person name="Page M.D."/>
            <person name="Pan J."/>
            <person name="Pootakham W."/>
            <person name="Roje S."/>
            <person name="Rose A."/>
            <person name="Stahlberg E."/>
            <person name="Terauchi A.M."/>
            <person name="Yang P."/>
            <person name="Ball S."/>
            <person name="Bowler C."/>
            <person name="Dieckmann C.L."/>
            <person name="Gladyshev V.N."/>
            <person name="Green P."/>
            <person name="Jorgensen R."/>
            <person name="Mayfield S."/>
            <person name="Mueller-Roeber B."/>
            <person name="Rajamani S."/>
            <person name="Sayre R.T."/>
            <person name="Brokstein P."/>
            <person name="Dubchak I."/>
            <person name="Goodstein D."/>
            <person name="Hornick L."/>
            <person name="Huang Y.W."/>
            <person name="Jhaveri J."/>
            <person name="Luo Y."/>
            <person name="Martinez D."/>
            <person name="Ngau W.C."/>
            <person name="Otillar B."/>
            <person name="Poliakov A."/>
            <person name="Porter A."/>
            <person name="Szajkowski L."/>
            <person name="Werner G."/>
            <person name="Zhou K."/>
            <person name="Grigoriev I.V."/>
            <person name="Rokhsar D.S."/>
            <person name="Grossman A.R."/>
        </authorList>
    </citation>
    <scope>NUCLEOTIDE SEQUENCE [LARGE SCALE GENOMIC DNA]</scope>
    <source>
        <strain evidence="5">CC-503</strain>
    </source>
</reference>
<evidence type="ECO:0000313" key="4">
    <source>
        <dbReference type="EMBL" id="PNW78997.1"/>
    </source>
</evidence>
<keyword evidence="2" id="KW-0503">Monooxygenase</keyword>
<dbReference type="RefSeq" id="XP_042921295.1">
    <property type="nucleotide sequence ID" value="XM_043065834.1"/>
</dbReference>
<keyword evidence="3" id="KW-0472">Membrane</keyword>
<dbReference type="PANTHER" id="PTHR24301:SF2">
    <property type="entry name" value="THROMBOXANE-A SYNTHASE"/>
    <property type="match status" value="1"/>
</dbReference>
<dbReference type="Proteomes" id="UP000006906">
    <property type="component" value="Chromosome 9"/>
</dbReference>
<proteinExistence type="inferred from homology"/>
<dbReference type="PRINTS" id="PR00385">
    <property type="entry name" value="P450"/>
</dbReference>